<name>A0A1F5GA25_9BACT</name>
<reference evidence="2 3" key="1">
    <citation type="journal article" date="2016" name="Nat. Commun.">
        <title>Thousands of microbial genomes shed light on interconnected biogeochemical processes in an aquifer system.</title>
        <authorList>
            <person name="Anantharaman K."/>
            <person name="Brown C.T."/>
            <person name="Hug L.A."/>
            <person name="Sharon I."/>
            <person name="Castelle C.J."/>
            <person name="Probst A.J."/>
            <person name="Thomas B.C."/>
            <person name="Singh A."/>
            <person name="Wilkins M.J."/>
            <person name="Karaoz U."/>
            <person name="Brodie E.L."/>
            <person name="Williams K.H."/>
            <person name="Hubbard S.S."/>
            <person name="Banfield J.F."/>
        </authorList>
    </citation>
    <scope>NUCLEOTIDE SEQUENCE [LARGE SCALE GENOMIC DNA]</scope>
</reference>
<feature type="transmembrane region" description="Helical" evidence="1">
    <location>
        <begin position="298"/>
        <end position="315"/>
    </location>
</feature>
<feature type="transmembrane region" description="Helical" evidence="1">
    <location>
        <begin position="146"/>
        <end position="162"/>
    </location>
</feature>
<proteinExistence type="predicted"/>
<feature type="transmembrane region" description="Helical" evidence="1">
    <location>
        <begin position="508"/>
        <end position="524"/>
    </location>
</feature>
<feature type="transmembrane region" description="Helical" evidence="1">
    <location>
        <begin position="91"/>
        <end position="111"/>
    </location>
</feature>
<feature type="transmembrane region" description="Helical" evidence="1">
    <location>
        <begin position="360"/>
        <end position="378"/>
    </location>
</feature>
<comment type="caution">
    <text evidence="2">The sequence shown here is derived from an EMBL/GenBank/DDBJ whole genome shotgun (WGS) entry which is preliminary data.</text>
</comment>
<evidence type="ECO:0000313" key="2">
    <source>
        <dbReference type="EMBL" id="OGD88699.1"/>
    </source>
</evidence>
<keyword evidence="1" id="KW-0812">Transmembrane</keyword>
<dbReference type="AlphaFoldDB" id="A0A1F5GA25"/>
<keyword evidence="1" id="KW-0472">Membrane</keyword>
<protein>
    <recommendedName>
        <fullName evidence="4">Membrane protein 6-pyruvoyl-tetrahydropterin synthase-related domain-containing protein</fullName>
    </recommendedName>
</protein>
<dbReference type="EMBL" id="MFAY01000029">
    <property type="protein sequence ID" value="OGD88699.1"/>
    <property type="molecule type" value="Genomic_DNA"/>
</dbReference>
<evidence type="ECO:0008006" key="4">
    <source>
        <dbReference type="Google" id="ProtNLM"/>
    </source>
</evidence>
<gene>
    <name evidence="2" type="ORF">A2693_04500</name>
</gene>
<feature type="transmembrane region" description="Helical" evidence="1">
    <location>
        <begin position="168"/>
        <end position="197"/>
    </location>
</feature>
<feature type="transmembrane region" description="Helical" evidence="1">
    <location>
        <begin position="271"/>
        <end position="291"/>
    </location>
</feature>
<keyword evidence="1" id="KW-1133">Transmembrane helix</keyword>
<evidence type="ECO:0000256" key="1">
    <source>
        <dbReference type="SAM" id="Phobius"/>
    </source>
</evidence>
<evidence type="ECO:0000313" key="3">
    <source>
        <dbReference type="Proteomes" id="UP000178577"/>
    </source>
</evidence>
<dbReference type="Proteomes" id="UP000178577">
    <property type="component" value="Unassembled WGS sequence"/>
</dbReference>
<organism evidence="2 3">
    <name type="scientific">Candidatus Curtissbacteria bacterium RIFCSPHIGHO2_01_FULL_40_12</name>
    <dbReference type="NCBI Taxonomy" id="1797710"/>
    <lineage>
        <taxon>Bacteria</taxon>
        <taxon>Candidatus Curtissiibacteriota</taxon>
    </lineage>
</organism>
<accession>A0A1F5GA25</accession>
<sequence>MKNWLLFVFCISLISIWPFFKKGYFESHDGEWMVIRFSAFHQTLADGQFPVRFVDRLNNNYGYPVLNFLYPLPFYLAEIPKILGFGFVDSIKIVFAASAIASSVAVFWALSQIFTKTASFTGAILYLFVPYRFVDLYVRGSIGENLAFVFVPMILGSIYKIAKGEKIFLPILAVAISLLILSHNVIAVLFVPFFWLVSIFSSPKYKFRITFAFVGGILISAFFWLPALIDLQYVRLSQIKVSNISDHLVNLKSLIVPEWGYGPAPSSSGGFSPQLGLVSQAIFITAFYLRFIKKHKNLIVDFMLIIVAASIFLMTKSSSMLWQKIPIIDVIQFPWRLLSVIVFASAFLSAFIIQNTKKTQIATLLIVSAAIISTLFYTKPSVFVDKGDGFYSTNEDSTTVRDEYLPLWVTEKPQQRAVSKIEVERGDANILKATIKHSYYRAKINSLGDSVIKVNTIYFPGWQVKADGQITPIDYKNKSGLITFGLSPGIHEVIINYASSPIHRLSEYISLAAFLVVGGYYLWIRKNSL</sequence>
<feature type="transmembrane region" description="Helical" evidence="1">
    <location>
        <begin position="209"/>
        <end position="229"/>
    </location>
</feature>
<feature type="transmembrane region" description="Helical" evidence="1">
    <location>
        <begin position="335"/>
        <end position="353"/>
    </location>
</feature>